<dbReference type="RefSeq" id="WP_303299695.1">
    <property type="nucleotide sequence ID" value="NZ_BAABDA010000042.1"/>
</dbReference>
<accession>A0ABT8WHJ6</accession>
<dbReference type="Pfam" id="PF18962">
    <property type="entry name" value="Por_Secre_tail"/>
    <property type="match status" value="1"/>
</dbReference>
<evidence type="ECO:0000259" key="2">
    <source>
        <dbReference type="Pfam" id="PF18962"/>
    </source>
</evidence>
<evidence type="ECO:0000256" key="1">
    <source>
        <dbReference type="ARBA" id="ARBA00022729"/>
    </source>
</evidence>
<name>A0ABT8WHJ6_9FLAO</name>
<proteinExistence type="predicted"/>
<organism evidence="3 4">
    <name type="scientific">Flavivirga jejuensis</name>
    <dbReference type="NCBI Taxonomy" id="870487"/>
    <lineage>
        <taxon>Bacteria</taxon>
        <taxon>Pseudomonadati</taxon>
        <taxon>Bacteroidota</taxon>
        <taxon>Flavobacteriia</taxon>
        <taxon>Flavobacteriales</taxon>
        <taxon>Flavobacteriaceae</taxon>
        <taxon>Flavivirga</taxon>
    </lineage>
</organism>
<dbReference type="Proteomes" id="UP001176806">
    <property type="component" value="Unassembled WGS sequence"/>
</dbReference>
<keyword evidence="4" id="KW-1185">Reference proteome</keyword>
<protein>
    <submittedName>
        <fullName evidence="3">T9SS type A sorting domain-containing protein</fullName>
    </submittedName>
</protein>
<comment type="caution">
    <text evidence="3">The sequence shown here is derived from an EMBL/GenBank/DDBJ whole genome shotgun (WGS) entry which is preliminary data.</text>
</comment>
<feature type="domain" description="Secretion system C-terminal sorting" evidence="2">
    <location>
        <begin position="41"/>
        <end position="110"/>
    </location>
</feature>
<reference evidence="3" key="1">
    <citation type="submission" date="2023-07" db="EMBL/GenBank/DDBJ databases">
        <title>Two novel species in the genus Flavivirga.</title>
        <authorList>
            <person name="Kwon K."/>
        </authorList>
    </citation>
    <scope>NUCLEOTIDE SEQUENCE</scope>
    <source>
        <strain evidence="3">KACC 14158</strain>
    </source>
</reference>
<evidence type="ECO:0000313" key="3">
    <source>
        <dbReference type="EMBL" id="MDO5972632.1"/>
    </source>
</evidence>
<keyword evidence="1" id="KW-0732">Signal</keyword>
<sequence>MKNTSCLILVFLVYNMSFSQEKKENGSVENGNTKVSIFTFYPNPVEDELFVLGTQKIKRIEIIDVLGKSVADYVFNKSIIKIGVSELKSGIYLIQVTNESGKLETKRLIVK</sequence>
<gene>
    <name evidence="3" type="ORF">Q4Q40_00420</name>
</gene>
<dbReference type="EMBL" id="JAUOEL010000001">
    <property type="protein sequence ID" value="MDO5972632.1"/>
    <property type="molecule type" value="Genomic_DNA"/>
</dbReference>
<dbReference type="NCBIfam" id="TIGR04183">
    <property type="entry name" value="Por_Secre_tail"/>
    <property type="match status" value="1"/>
</dbReference>
<dbReference type="InterPro" id="IPR026444">
    <property type="entry name" value="Secre_tail"/>
</dbReference>
<evidence type="ECO:0000313" key="4">
    <source>
        <dbReference type="Proteomes" id="UP001176806"/>
    </source>
</evidence>